<evidence type="ECO:0000256" key="7">
    <source>
        <dbReference type="ARBA" id="ARBA00023180"/>
    </source>
</evidence>
<sequence length="541" mass="58328">MANNIRGAVDRSKGCRNKCCRSCFGFVLQNLLMVLLALGAAVGFLIGALVNKPVQEIVAPEKRATTEMLIGLPGELLMNMLQVIILPLIVASLITAVSQLDSRSIGRIGRRALIIYLTTTLSAVILGMILVSSIRPGKNDESEGSVAKPSPYRNLDSFLDLIRSCFPSNLVEATFRQKKTQYRRDPGKYEVYNVSGKNLISLGKNEEIMQTIMYNATFNITTVSKEIYPSSNTIPIGVGTNPSGGMNILGLAVFSIVFGIVLGRMGAKAKPLKKFFSALNDAVMILVTLIMWYAPIGVCSLIAQRVASMVDIGGELRRLALFIATVMAGLSIHAFIILPLIFFAVRKANPFPFMYGMKDALMTAFGISSSAATLPTTIRCIEENNKVDPRVSKFVLPLGATVNMDGTALYEAVAAIFIAQLNNYDLPAGKIIAICVTATAIAIGAAGIPSAGAVTTIVVLQAVSLPLDDIGLIMAVDWFMDRFRTTVNVLGDSIVAGVVEHLSRDDLKNFDDYNGVMNEIVPLSNRDESREPDEIAITTGM</sequence>
<evidence type="ECO:0000256" key="2">
    <source>
        <dbReference type="ARBA" id="ARBA00022448"/>
    </source>
</evidence>
<reference evidence="9" key="1">
    <citation type="journal article" date="2023" name="G3 (Bethesda)">
        <title>Whole genome assembly and annotation of the endangered Caribbean coral Acropora cervicornis.</title>
        <authorList>
            <person name="Selwyn J.D."/>
            <person name="Vollmer S.V."/>
        </authorList>
    </citation>
    <scope>NUCLEOTIDE SEQUENCE</scope>
    <source>
        <strain evidence="9">K2</strain>
    </source>
</reference>
<dbReference type="GO" id="GO:0015501">
    <property type="term" value="F:glutamate:sodium symporter activity"/>
    <property type="evidence" value="ECO:0007669"/>
    <property type="project" value="TreeGrafter"/>
</dbReference>
<organism evidence="9 10">
    <name type="scientific">Acropora cervicornis</name>
    <name type="common">Staghorn coral</name>
    <dbReference type="NCBI Taxonomy" id="6130"/>
    <lineage>
        <taxon>Eukaryota</taxon>
        <taxon>Metazoa</taxon>
        <taxon>Cnidaria</taxon>
        <taxon>Anthozoa</taxon>
        <taxon>Hexacorallia</taxon>
        <taxon>Scleractinia</taxon>
        <taxon>Astrocoeniina</taxon>
        <taxon>Acroporidae</taxon>
        <taxon>Acropora</taxon>
    </lineage>
</organism>
<dbReference type="PROSITE" id="PS00714">
    <property type="entry name" value="NA_DICARBOXYL_SYMP_2"/>
    <property type="match status" value="1"/>
</dbReference>
<keyword evidence="4 8" id="KW-0769">Symport</keyword>
<dbReference type="InterPro" id="IPR018107">
    <property type="entry name" value="Na-dicarboxylate_symporter_CS"/>
</dbReference>
<reference evidence="9" key="2">
    <citation type="journal article" date="2023" name="Science">
        <title>Genomic signatures of disease resistance in endangered staghorn corals.</title>
        <authorList>
            <person name="Vollmer S.V."/>
            <person name="Selwyn J.D."/>
            <person name="Despard B.A."/>
            <person name="Roesel C.L."/>
        </authorList>
    </citation>
    <scope>NUCLEOTIDE SEQUENCE</scope>
    <source>
        <strain evidence="9">K2</strain>
    </source>
</reference>
<feature type="transmembrane region" description="Helical" evidence="8">
    <location>
        <begin position="244"/>
        <end position="262"/>
    </location>
</feature>
<feature type="transmembrane region" description="Helical" evidence="8">
    <location>
        <begin position="112"/>
        <end position="134"/>
    </location>
</feature>
<dbReference type="PROSITE" id="PS00713">
    <property type="entry name" value="NA_DICARBOXYL_SYMP_1"/>
    <property type="match status" value="1"/>
</dbReference>
<dbReference type="InterPro" id="IPR036458">
    <property type="entry name" value="Na:dicarbo_symporter_sf"/>
</dbReference>
<dbReference type="GO" id="GO:0005313">
    <property type="term" value="F:L-glutamate transmembrane transporter activity"/>
    <property type="evidence" value="ECO:0007669"/>
    <property type="project" value="TreeGrafter"/>
</dbReference>
<dbReference type="Pfam" id="PF00375">
    <property type="entry name" value="SDF"/>
    <property type="match status" value="1"/>
</dbReference>
<evidence type="ECO:0000256" key="4">
    <source>
        <dbReference type="ARBA" id="ARBA00022847"/>
    </source>
</evidence>
<evidence type="ECO:0000256" key="8">
    <source>
        <dbReference type="RuleBase" id="RU361216"/>
    </source>
</evidence>
<protein>
    <recommendedName>
        <fullName evidence="8">Amino acid transporter</fullName>
    </recommendedName>
</protein>
<dbReference type="SUPFAM" id="SSF118215">
    <property type="entry name" value="Proton glutamate symport protein"/>
    <property type="match status" value="1"/>
</dbReference>
<dbReference type="Gene3D" id="1.10.3860.10">
    <property type="entry name" value="Sodium:dicarboxylate symporter"/>
    <property type="match status" value="1"/>
</dbReference>
<dbReference type="PANTHER" id="PTHR11958:SF63">
    <property type="entry name" value="AMINO ACID TRANSPORTER"/>
    <property type="match status" value="1"/>
</dbReference>
<feature type="transmembrane region" description="Helical" evidence="8">
    <location>
        <begin position="31"/>
        <end position="50"/>
    </location>
</feature>
<dbReference type="Proteomes" id="UP001249851">
    <property type="component" value="Unassembled WGS sequence"/>
</dbReference>
<proteinExistence type="inferred from homology"/>
<evidence type="ECO:0000256" key="3">
    <source>
        <dbReference type="ARBA" id="ARBA00022692"/>
    </source>
</evidence>
<keyword evidence="2 8" id="KW-0813">Transport</keyword>
<name>A0AAD9Q733_ACRCE</name>
<dbReference type="PRINTS" id="PR00173">
    <property type="entry name" value="EDTRNSPORT"/>
</dbReference>
<keyword evidence="3 8" id="KW-0812">Transmembrane</keyword>
<evidence type="ECO:0000313" key="10">
    <source>
        <dbReference type="Proteomes" id="UP001249851"/>
    </source>
</evidence>
<dbReference type="GO" id="GO:0005886">
    <property type="term" value="C:plasma membrane"/>
    <property type="evidence" value="ECO:0007669"/>
    <property type="project" value="TreeGrafter"/>
</dbReference>
<keyword evidence="5 8" id="KW-1133">Transmembrane helix</keyword>
<evidence type="ECO:0000256" key="6">
    <source>
        <dbReference type="ARBA" id="ARBA00023136"/>
    </source>
</evidence>
<comment type="subcellular location">
    <subcellularLocation>
        <location evidence="1 8">Membrane</location>
        <topology evidence="1 8">Multi-pass membrane protein</topology>
    </subcellularLocation>
</comment>
<accession>A0AAD9Q733</accession>
<dbReference type="PANTHER" id="PTHR11958">
    <property type="entry name" value="SODIUM/DICARBOXYLATE SYMPORTER-RELATED"/>
    <property type="match status" value="1"/>
</dbReference>
<comment type="similarity">
    <text evidence="8">Belongs to the dicarboxylate/amino acid:cation symporter (DAACS) (TC 2.A.23) family.</text>
</comment>
<feature type="transmembrane region" description="Helical" evidence="8">
    <location>
        <begin position="283"/>
        <end position="307"/>
    </location>
</feature>
<comment type="caution">
    <text evidence="9">The sequence shown here is derived from an EMBL/GenBank/DDBJ whole genome shotgun (WGS) entry which is preliminary data.</text>
</comment>
<dbReference type="EMBL" id="JARQWQ010000059">
    <property type="protein sequence ID" value="KAK2555930.1"/>
    <property type="molecule type" value="Genomic_DNA"/>
</dbReference>
<dbReference type="InterPro" id="IPR050746">
    <property type="entry name" value="DAACS"/>
</dbReference>
<feature type="transmembrane region" description="Helical" evidence="8">
    <location>
        <begin position="76"/>
        <end position="100"/>
    </location>
</feature>
<dbReference type="AlphaFoldDB" id="A0AAD9Q733"/>
<dbReference type="GO" id="GO:0015175">
    <property type="term" value="F:neutral L-amino acid transmembrane transporter activity"/>
    <property type="evidence" value="ECO:0007669"/>
    <property type="project" value="TreeGrafter"/>
</dbReference>
<dbReference type="InterPro" id="IPR001991">
    <property type="entry name" value="Na-dicarboxylate_symporter"/>
</dbReference>
<keyword evidence="6 8" id="KW-0472">Membrane</keyword>
<gene>
    <name evidence="9" type="ORF">P5673_022207</name>
</gene>
<evidence type="ECO:0000313" key="9">
    <source>
        <dbReference type="EMBL" id="KAK2555930.1"/>
    </source>
</evidence>
<feature type="transmembrane region" description="Helical" evidence="8">
    <location>
        <begin position="319"/>
        <end position="345"/>
    </location>
</feature>
<keyword evidence="10" id="KW-1185">Reference proteome</keyword>
<keyword evidence="7" id="KW-0325">Glycoprotein</keyword>
<evidence type="ECO:0000256" key="5">
    <source>
        <dbReference type="ARBA" id="ARBA00022989"/>
    </source>
</evidence>
<evidence type="ECO:0000256" key="1">
    <source>
        <dbReference type="ARBA" id="ARBA00004141"/>
    </source>
</evidence>